<comment type="caution">
    <text evidence="1">The sequence shown here is derived from an EMBL/GenBank/DDBJ whole genome shotgun (WGS) entry which is preliminary data.</text>
</comment>
<reference evidence="1" key="1">
    <citation type="journal article" date="2023" name="Insect Mol. Biol.">
        <title>Genome sequencing provides insights into the evolution of gene families encoding plant cell wall-degrading enzymes in longhorned beetles.</title>
        <authorList>
            <person name="Shin N.R."/>
            <person name="Okamura Y."/>
            <person name="Kirsch R."/>
            <person name="Pauchet Y."/>
        </authorList>
    </citation>
    <scope>NUCLEOTIDE SEQUENCE</scope>
    <source>
        <strain evidence="1">AMC_N1</strain>
    </source>
</reference>
<dbReference type="Proteomes" id="UP001162162">
    <property type="component" value="Unassembled WGS sequence"/>
</dbReference>
<sequence>MERSPRAVMNIINETFRVGRTPIALATVQNTVNDLPRSGRPRSNEEKSLDVWLSFTENPHNSVLRAAQEQDISKSSVHNVPKRAKSHPFKVKLVCALNEDDSDRRVEFSEDMMALILDFPSNIAFSDEATFQLDGTLNRQNCRYLLGR</sequence>
<proteinExistence type="predicted"/>
<keyword evidence="2" id="KW-1185">Reference proteome</keyword>
<dbReference type="EMBL" id="JAPWTK010000098">
    <property type="protein sequence ID" value="KAJ8950547.1"/>
    <property type="molecule type" value="Genomic_DNA"/>
</dbReference>
<protein>
    <recommendedName>
        <fullName evidence="3">Transposase</fullName>
    </recommendedName>
</protein>
<gene>
    <name evidence="1" type="ORF">NQ318_015678</name>
</gene>
<evidence type="ECO:0008006" key="3">
    <source>
        <dbReference type="Google" id="ProtNLM"/>
    </source>
</evidence>
<organism evidence="1 2">
    <name type="scientific">Aromia moschata</name>
    <dbReference type="NCBI Taxonomy" id="1265417"/>
    <lineage>
        <taxon>Eukaryota</taxon>
        <taxon>Metazoa</taxon>
        <taxon>Ecdysozoa</taxon>
        <taxon>Arthropoda</taxon>
        <taxon>Hexapoda</taxon>
        <taxon>Insecta</taxon>
        <taxon>Pterygota</taxon>
        <taxon>Neoptera</taxon>
        <taxon>Endopterygota</taxon>
        <taxon>Coleoptera</taxon>
        <taxon>Polyphaga</taxon>
        <taxon>Cucujiformia</taxon>
        <taxon>Chrysomeloidea</taxon>
        <taxon>Cerambycidae</taxon>
        <taxon>Cerambycinae</taxon>
        <taxon>Callichromatini</taxon>
        <taxon>Aromia</taxon>
    </lineage>
</organism>
<dbReference type="PANTHER" id="PTHR47326">
    <property type="entry name" value="TRANSPOSABLE ELEMENT TC3 TRANSPOSASE-LIKE PROTEIN"/>
    <property type="match status" value="1"/>
</dbReference>
<dbReference type="PANTHER" id="PTHR47326:SF1">
    <property type="entry name" value="HTH PSQ-TYPE DOMAIN-CONTAINING PROTEIN"/>
    <property type="match status" value="1"/>
</dbReference>
<evidence type="ECO:0000313" key="1">
    <source>
        <dbReference type="EMBL" id="KAJ8950547.1"/>
    </source>
</evidence>
<evidence type="ECO:0000313" key="2">
    <source>
        <dbReference type="Proteomes" id="UP001162162"/>
    </source>
</evidence>
<name>A0AAV8YI07_9CUCU</name>
<accession>A0AAV8YI07</accession>
<dbReference type="AlphaFoldDB" id="A0AAV8YI07"/>